<evidence type="ECO:0000256" key="1">
    <source>
        <dbReference type="ARBA" id="ARBA00004141"/>
    </source>
</evidence>
<organism evidence="8">
    <name type="scientific">Eremomyces bilateralis CBS 781.70</name>
    <dbReference type="NCBI Taxonomy" id="1392243"/>
    <lineage>
        <taxon>Eukaryota</taxon>
        <taxon>Fungi</taxon>
        <taxon>Dikarya</taxon>
        <taxon>Ascomycota</taxon>
        <taxon>Pezizomycotina</taxon>
        <taxon>Dothideomycetes</taxon>
        <taxon>Dothideomycetes incertae sedis</taxon>
        <taxon>Eremomycetales</taxon>
        <taxon>Eremomycetaceae</taxon>
        <taxon>Eremomyces</taxon>
    </lineage>
</organism>
<dbReference type="OrthoDB" id="444631at2759"/>
<feature type="transmembrane region" description="Helical" evidence="6">
    <location>
        <begin position="179"/>
        <end position="203"/>
    </location>
</feature>
<keyword evidence="4 6" id="KW-0472">Membrane</keyword>
<feature type="transmembrane region" description="Helical" evidence="6">
    <location>
        <begin position="215"/>
        <end position="234"/>
    </location>
</feature>
<name>A0A6G1G9T7_9PEZI</name>
<feature type="transmembrane region" description="Helical" evidence="6">
    <location>
        <begin position="254"/>
        <end position="279"/>
    </location>
</feature>
<reference evidence="8 10" key="1">
    <citation type="submission" date="2020-01" db="EMBL/GenBank/DDBJ databases">
        <authorList>
            <consortium name="DOE Joint Genome Institute"/>
            <person name="Haridas S."/>
            <person name="Albert R."/>
            <person name="Binder M."/>
            <person name="Bloem J."/>
            <person name="Labutti K."/>
            <person name="Salamov A."/>
            <person name="Andreopoulos B."/>
            <person name="Baker S.E."/>
            <person name="Barry K."/>
            <person name="Bills G."/>
            <person name="Bluhm B.H."/>
            <person name="Cannon C."/>
            <person name="Castanera R."/>
            <person name="Culley D.E."/>
            <person name="Daum C."/>
            <person name="Ezra D."/>
            <person name="Gonzalez J.B."/>
            <person name="Henrissat B."/>
            <person name="Kuo A."/>
            <person name="Liang C."/>
            <person name="Lipzen A."/>
            <person name="Lutzoni F."/>
            <person name="Magnuson J."/>
            <person name="Mondo S."/>
            <person name="Nolan M."/>
            <person name="Ohm R."/>
            <person name="Pangilinan J."/>
            <person name="Park H.-J."/>
            <person name="Ramirez L."/>
            <person name="Alfaro M."/>
            <person name="Sun H."/>
            <person name="Tritt A."/>
            <person name="Yoshinaga Y."/>
            <person name="Zwiers L.-H."/>
            <person name="Turgeon B.G."/>
            <person name="Goodwin S.B."/>
            <person name="Spatafora J.W."/>
            <person name="Crous P.W."/>
            <person name="Grigoriev I.V."/>
        </authorList>
    </citation>
    <scope>NUCLEOTIDE SEQUENCE</scope>
    <source>
        <strain evidence="8 10">CBS 781.70</strain>
    </source>
</reference>
<gene>
    <name evidence="8 10" type="ORF">P152DRAFT_363961</name>
</gene>
<dbReference type="InterPro" id="IPR049326">
    <property type="entry name" value="Rhodopsin_dom_fungi"/>
</dbReference>
<keyword evidence="9" id="KW-1185">Reference proteome</keyword>
<sequence length="290" mass="32798">PPYELAASWPFPSPNPSTRGPVLLLLPLVFTTLTLLTLSLRLYVRLRLIKCLYREDHLIVLAGLGAVGLGAVVAHAHTVGWDRHQWDQRLEWFEASELDMWLVQLFFIVIMAFVKLSTLALYGRMTVGISIPYYKIVNRGMILVMIGWGVGFFTATVFGCWPIEMYWKSRSGDECTNEYVRLAVGTIVNIVTDFVVVLMPLPIIWKLQRPMREKIILWILMAVGLIHVRSDVQLRYHLFVPPPLSPTSLLTTPGLGGLAFAYTVVECNLAIMCTSIPTLRPLAKKYMPKL</sequence>
<feature type="non-terminal residue" evidence="8">
    <location>
        <position position="1"/>
    </location>
</feature>
<comment type="similarity">
    <text evidence="5">Belongs to the SAT4 family.</text>
</comment>
<dbReference type="RefSeq" id="XP_033536292.1">
    <property type="nucleotide sequence ID" value="XM_033675401.1"/>
</dbReference>
<dbReference type="PANTHER" id="PTHR33048">
    <property type="entry name" value="PTH11-LIKE INTEGRAL MEMBRANE PROTEIN (AFU_ORTHOLOGUE AFUA_5G11245)"/>
    <property type="match status" value="1"/>
</dbReference>
<dbReference type="GeneID" id="54415971"/>
<keyword evidence="2 6" id="KW-0812">Transmembrane</keyword>
<feature type="transmembrane region" description="Helical" evidence="6">
    <location>
        <begin position="101"/>
        <end position="122"/>
    </location>
</feature>
<dbReference type="AlphaFoldDB" id="A0A6G1G9T7"/>
<evidence type="ECO:0000256" key="3">
    <source>
        <dbReference type="ARBA" id="ARBA00022989"/>
    </source>
</evidence>
<feature type="non-terminal residue" evidence="8">
    <location>
        <position position="290"/>
    </location>
</feature>
<dbReference type="PANTHER" id="PTHR33048:SF129">
    <property type="entry name" value="INTEGRAL MEMBRANE PROTEIN-RELATED"/>
    <property type="match status" value="1"/>
</dbReference>
<proteinExistence type="inferred from homology"/>
<dbReference type="InterPro" id="IPR052337">
    <property type="entry name" value="SAT4-like"/>
</dbReference>
<evidence type="ECO:0000256" key="5">
    <source>
        <dbReference type="ARBA" id="ARBA00038359"/>
    </source>
</evidence>
<comment type="subcellular location">
    <subcellularLocation>
        <location evidence="1">Membrane</location>
        <topology evidence="1">Multi-pass membrane protein</topology>
    </subcellularLocation>
</comment>
<dbReference type="Pfam" id="PF20684">
    <property type="entry name" value="Fung_rhodopsin"/>
    <property type="match status" value="1"/>
</dbReference>
<feature type="transmembrane region" description="Helical" evidence="6">
    <location>
        <begin position="58"/>
        <end position="81"/>
    </location>
</feature>
<feature type="transmembrane region" description="Helical" evidence="6">
    <location>
        <begin position="20"/>
        <end position="38"/>
    </location>
</feature>
<evidence type="ECO:0000313" key="9">
    <source>
        <dbReference type="Proteomes" id="UP000504638"/>
    </source>
</evidence>
<evidence type="ECO:0000256" key="4">
    <source>
        <dbReference type="ARBA" id="ARBA00023136"/>
    </source>
</evidence>
<evidence type="ECO:0000256" key="2">
    <source>
        <dbReference type="ARBA" id="ARBA00022692"/>
    </source>
</evidence>
<protein>
    <recommendedName>
        <fullName evidence="7">Rhodopsin domain-containing protein</fullName>
    </recommendedName>
</protein>
<accession>A0A6G1G9T7</accession>
<reference evidence="10" key="2">
    <citation type="submission" date="2020-04" db="EMBL/GenBank/DDBJ databases">
        <authorList>
            <consortium name="NCBI Genome Project"/>
        </authorList>
    </citation>
    <scope>NUCLEOTIDE SEQUENCE</scope>
    <source>
        <strain evidence="10">CBS 781.70</strain>
    </source>
</reference>
<evidence type="ECO:0000313" key="8">
    <source>
        <dbReference type="EMBL" id="KAF1814661.1"/>
    </source>
</evidence>
<dbReference type="GO" id="GO:0016020">
    <property type="term" value="C:membrane"/>
    <property type="evidence" value="ECO:0007669"/>
    <property type="project" value="UniProtKB-SubCell"/>
</dbReference>
<feature type="domain" description="Rhodopsin" evidence="7">
    <location>
        <begin position="40"/>
        <end position="284"/>
    </location>
</feature>
<keyword evidence="3 6" id="KW-1133">Transmembrane helix</keyword>
<reference evidence="10" key="3">
    <citation type="submission" date="2025-04" db="UniProtKB">
        <authorList>
            <consortium name="RefSeq"/>
        </authorList>
    </citation>
    <scope>IDENTIFICATION</scope>
    <source>
        <strain evidence="10">CBS 781.70</strain>
    </source>
</reference>
<feature type="transmembrane region" description="Helical" evidence="6">
    <location>
        <begin position="142"/>
        <end position="167"/>
    </location>
</feature>
<dbReference type="Proteomes" id="UP000504638">
    <property type="component" value="Unplaced"/>
</dbReference>
<evidence type="ECO:0000259" key="7">
    <source>
        <dbReference type="Pfam" id="PF20684"/>
    </source>
</evidence>
<evidence type="ECO:0000313" key="10">
    <source>
        <dbReference type="RefSeq" id="XP_033536292.1"/>
    </source>
</evidence>
<dbReference type="EMBL" id="ML975153">
    <property type="protein sequence ID" value="KAF1814661.1"/>
    <property type="molecule type" value="Genomic_DNA"/>
</dbReference>
<evidence type="ECO:0000256" key="6">
    <source>
        <dbReference type="SAM" id="Phobius"/>
    </source>
</evidence>